<sequence>MSYLDGRDRPIRSIEDYDETVFGVDAATSLRGGNRVHEDSDGAEGEQDQPLNDYNEGYDDDVDFEEESGTQINMDDYYESDDNFEDEFDVNSECVASYRLERTKVENIATWPQEIARAHKCIALRGLYSLMPTSWAWDLIDHPFVEGLFAPANGGKRLIFQEHSNQFRATRALRDLFELHIRVCAYRQDGLHDQIANLIEKAIRNYGLSIEKDVKLRDYYDYVSPVHIIKICKLRSIYRGERDKIDAWLSQQASQSCQARVEQYHADWADRGVDSYPRFLYTFVIIQQTVLIWAIDTDVEGPPEPYVLASLDMSERTAWLETSLAIAITLHLAKDSIYAHIHGYPLIEEEEDDPDA</sequence>
<organism evidence="2 3">
    <name type="scientific">Cytospora paraplurivora</name>
    <dbReference type="NCBI Taxonomy" id="2898453"/>
    <lineage>
        <taxon>Eukaryota</taxon>
        <taxon>Fungi</taxon>
        <taxon>Dikarya</taxon>
        <taxon>Ascomycota</taxon>
        <taxon>Pezizomycotina</taxon>
        <taxon>Sordariomycetes</taxon>
        <taxon>Sordariomycetidae</taxon>
        <taxon>Diaporthales</taxon>
        <taxon>Cytosporaceae</taxon>
        <taxon>Cytospora</taxon>
    </lineage>
</organism>
<keyword evidence="3" id="KW-1185">Reference proteome</keyword>
<evidence type="ECO:0000313" key="2">
    <source>
        <dbReference type="EMBL" id="KAK7749014.1"/>
    </source>
</evidence>
<proteinExistence type="predicted"/>
<protein>
    <submittedName>
        <fullName evidence="2">Uncharacterized protein</fullName>
    </submittedName>
</protein>
<evidence type="ECO:0000256" key="1">
    <source>
        <dbReference type="SAM" id="MobiDB-lite"/>
    </source>
</evidence>
<dbReference type="AlphaFoldDB" id="A0AAN9YNV2"/>
<reference evidence="2 3" key="1">
    <citation type="journal article" date="2023" name="PLoS ONE">
        <title>Cytospora paraplurivora sp. nov. isolated from orchards with fruit tree decline syndrome in Ontario, Canada.</title>
        <authorList>
            <person name="Ilyukhin E."/>
            <person name="Nguyen H.D.T."/>
            <person name="Castle A.J."/>
            <person name="Ellouze W."/>
        </authorList>
    </citation>
    <scope>NUCLEOTIDE SEQUENCE [LARGE SCALE GENOMIC DNA]</scope>
    <source>
        <strain evidence="2 3">FDS-564</strain>
    </source>
</reference>
<gene>
    <name evidence="2" type="ORF">SLS53_001040</name>
</gene>
<comment type="caution">
    <text evidence="2">The sequence shown here is derived from an EMBL/GenBank/DDBJ whole genome shotgun (WGS) entry which is preliminary data.</text>
</comment>
<dbReference type="EMBL" id="JAJSPL020000002">
    <property type="protein sequence ID" value="KAK7749014.1"/>
    <property type="molecule type" value="Genomic_DNA"/>
</dbReference>
<evidence type="ECO:0000313" key="3">
    <source>
        <dbReference type="Proteomes" id="UP001320245"/>
    </source>
</evidence>
<accession>A0AAN9YNV2</accession>
<dbReference type="Proteomes" id="UP001320245">
    <property type="component" value="Unassembled WGS sequence"/>
</dbReference>
<feature type="region of interest" description="Disordered" evidence="1">
    <location>
        <begin position="32"/>
        <end position="59"/>
    </location>
</feature>
<name>A0AAN9YNV2_9PEZI</name>